<keyword evidence="1" id="KW-0472">Membrane</keyword>
<dbReference type="EMBL" id="KZ293652">
    <property type="protein sequence ID" value="PBK95575.1"/>
    <property type="molecule type" value="Genomic_DNA"/>
</dbReference>
<feature type="transmembrane region" description="Helical" evidence="1">
    <location>
        <begin position="66"/>
        <end position="85"/>
    </location>
</feature>
<gene>
    <name evidence="2" type="ORF">ARMGADRAFT_805248</name>
</gene>
<name>A0A2H3DK28_ARMGA</name>
<sequence length="87" mass="9895">MKGAGSWWYLVKRGAVQRSAQRNMIGSTWRFSFCTAACFDPFDIFFSIDDWILPGKSWCRLNACLYLRYGLAVGPISLYCLPVLLSS</sequence>
<reference evidence="3" key="1">
    <citation type="journal article" date="2017" name="Nat. Ecol. Evol.">
        <title>Genome expansion and lineage-specific genetic innovations in the forest pathogenic fungi Armillaria.</title>
        <authorList>
            <person name="Sipos G."/>
            <person name="Prasanna A.N."/>
            <person name="Walter M.C."/>
            <person name="O'Connor E."/>
            <person name="Balint B."/>
            <person name="Krizsan K."/>
            <person name="Kiss B."/>
            <person name="Hess J."/>
            <person name="Varga T."/>
            <person name="Slot J."/>
            <person name="Riley R."/>
            <person name="Boka B."/>
            <person name="Rigling D."/>
            <person name="Barry K."/>
            <person name="Lee J."/>
            <person name="Mihaltcheva S."/>
            <person name="LaButti K."/>
            <person name="Lipzen A."/>
            <person name="Waldron R."/>
            <person name="Moloney N.M."/>
            <person name="Sperisen C."/>
            <person name="Kredics L."/>
            <person name="Vagvoelgyi C."/>
            <person name="Patrignani A."/>
            <person name="Fitzpatrick D."/>
            <person name="Nagy I."/>
            <person name="Doyle S."/>
            <person name="Anderson J.B."/>
            <person name="Grigoriev I.V."/>
            <person name="Gueldener U."/>
            <person name="Muensterkoetter M."/>
            <person name="Nagy L.G."/>
        </authorList>
    </citation>
    <scope>NUCLEOTIDE SEQUENCE [LARGE SCALE GENOMIC DNA]</scope>
    <source>
        <strain evidence="3">Ar21-2</strain>
    </source>
</reference>
<organism evidence="2 3">
    <name type="scientific">Armillaria gallica</name>
    <name type="common">Bulbous honey fungus</name>
    <name type="synonym">Armillaria bulbosa</name>
    <dbReference type="NCBI Taxonomy" id="47427"/>
    <lineage>
        <taxon>Eukaryota</taxon>
        <taxon>Fungi</taxon>
        <taxon>Dikarya</taxon>
        <taxon>Basidiomycota</taxon>
        <taxon>Agaricomycotina</taxon>
        <taxon>Agaricomycetes</taxon>
        <taxon>Agaricomycetidae</taxon>
        <taxon>Agaricales</taxon>
        <taxon>Marasmiineae</taxon>
        <taxon>Physalacriaceae</taxon>
        <taxon>Armillaria</taxon>
    </lineage>
</organism>
<accession>A0A2H3DK28</accession>
<dbReference type="AlphaFoldDB" id="A0A2H3DK28"/>
<keyword evidence="1" id="KW-0812">Transmembrane</keyword>
<proteinExistence type="predicted"/>
<dbReference type="Proteomes" id="UP000217790">
    <property type="component" value="Unassembled WGS sequence"/>
</dbReference>
<protein>
    <submittedName>
        <fullName evidence="2">Uncharacterized protein</fullName>
    </submittedName>
</protein>
<evidence type="ECO:0000313" key="2">
    <source>
        <dbReference type="EMBL" id="PBK95575.1"/>
    </source>
</evidence>
<evidence type="ECO:0000313" key="3">
    <source>
        <dbReference type="Proteomes" id="UP000217790"/>
    </source>
</evidence>
<evidence type="ECO:0000256" key="1">
    <source>
        <dbReference type="SAM" id="Phobius"/>
    </source>
</evidence>
<keyword evidence="1" id="KW-1133">Transmembrane helix</keyword>
<dbReference type="InParanoid" id="A0A2H3DK28"/>
<keyword evidence="3" id="KW-1185">Reference proteome</keyword>